<feature type="chain" id="PRO_5038464525" evidence="2">
    <location>
        <begin position="29"/>
        <end position="570"/>
    </location>
</feature>
<dbReference type="PANTHER" id="PTHR43649:SF12">
    <property type="entry name" value="DIACETYLCHITOBIOSE BINDING PROTEIN DASA"/>
    <property type="match status" value="1"/>
</dbReference>
<proteinExistence type="predicted"/>
<dbReference type="RefSeq" id="WP_116062585.1">
    <property type="nucleotide sequence ID" value="NZ_QRDZ01000017.1"/>
</dbReference>
<accession>A0A3D9JMH6</accession>
<dbReference type="EMBL" id="QRDZ01000017">
    <property type="protein sequence ID" value="RED75164.1"/>
    <property type="molecule type" value="Genomic_DNA"/>
</dbReference>
<keyword evidence="2" id="KW-0732">Signal</keyword>
<gene>
    <name evidence="3" type="ORF">DFP98_117136</name>
</gene>
<dbReference type="OrthoDB" id="54751at2"/>
<dbReference type="SUPFAM" id="SSF53850">
    <property type="entry name" value="Periplasmic binding protein-like II"/>
    <property type="match status" value="1"/>
</dbReference>
<evidence type="ECO:0000313" key="3">
    <source>
        <dbReference type="EMBL" id="RED75164.1"/>
    </source>
</evidence>
<dbReference type="PANTHER" id="PTHR43649">
    <property type="entry name" value="ARABINOSE-BINDING PROTEIN-RELATED"/>
    <property type="match status" value="1"/>
</dbReference>
<dbReference type="Pfam" id="PF01547">
    <property type="entry name" value="SBP_bac_1"/>
    <property type="match status" value="1"/>
</dbReference>
<dbReference type="PROSITE" id="PS51257">
    <property type="entry name" value="PROKAR_LIPOPROTEIN"/>
    <property type="match status" value="1"/>
</dbReference>
<comment type="caution">
    <text evidence="3">The sequence shown here is derived from an EMBL/GenBank/DDBJ whole genome shotgun (WGS) entry which is preliminary data.</text>
</comment>
<feature type="region of interest" description="Disordered" evidence="1">
    <location>
        <begin position="28"/>
        <end position="56"/>
    </location>
</feature>
<dbReference type="InterPro" id="IPR050490">
    <property type="entry name" value="Bact_solute-bd_prot1"/>
</dbReference>
<name>A0A3D9JMH6_9BACL</name>
<evidence type="ECO:0000256" key="1">
    <source>
        <dbReference type="SAM" id="MobiDB-lite"/>
    </source>
</evidence>
<evidence type="ECO:0000313" key="4">
    <source>
        <dbReference type="Proteomes" id="UP000256977"/>
    </source>
</evidence>
<evidence type="ECO:0000256" key="2">
    <source>
        <dbReference type="SAM" id="SignalP"/>
    </source>
</evidence>
<reference evidence="3 4" key="1">
    <citation type="submission" date="2018-07" db="EMBL/GenBank/DDBJ databases">
        <title>Genomic Encyclopedia of Type Strains, Phase III (KMG-III): the genomes of soil and plant-associated and newly described type strains.</title>
        <authorList>
            <person name="Whitman W."/>
        </authorList>
    </citation>
    <scope>NUCLEOTIDE SEQUENCE [LARGE SCALE GENOMIC DNA]</scope>
    <source>
        <strain evidence="3 4">CECT 7287</strain>
    </source>
</reference>
<dbReference type="Gene3D" id="3.40.190.10">
    <property type="entry name" value="Periplasmic binding protein-like II"/>
    <property type="match status" value="2"/>
</dbReference>
<organism evidence="3 4">
    <name type="scientific">Cohnella phaseoli</name>
    <dbReference type="NCBI Taxonomy" id="456490"/>
    <lineage>
        <taxon>Bacteria</taxon>
        <taxon>Bacillati</taxon>
        <taxon>Bacillota</taxon>
        <taxon>Bacilli</taxon>
        <taxon>Bacillales</taxon>
        <taxon>Paenibacillaceae</taxon>
        <taxon>Cohnella</taxon>
    </lineage>
</organism>
<sequence>MKLRPTSKSCLILSAAVLLLLATGCQTGGSRQSGESPSEASTDPAATQTQQEGSAKSPVTLTTFFNVAENSSIPWNWGKDPVSQEITKRTGVTIEPVFGDNDSQKLKLMLASGEKLPDILVYVNPTTQLYKDLVDGDYVYALSDLIEKYDPGMKDMLMKGELEFNQEDDGKLYYLVSNIFGYDELKDPRLSATGQWAIREDLHKSLGSPSMKTPEELMQVLEQAKAKFPNMKYPLFLPELFLYSNPWPIYQSFGGHSTIDGKYYDEKNKTVGYWYEDEIGKKSLKYLNQLYAKGLINPEAFTLKDWSLPLNTGDVFLLGIWNYFAISGANGSLQKIDPEMSYTPVEPVIANGVDNYEVPIWYSTKSGRTAMITKDAKDPAKALEYLKFMISDEGQKLALYGLEGVTYNMEKDESGEYPVFADEVGKLFSTDFTKMVNTYGVYNYYNYAWIIKNKYDNAVVYANTKKDPLAQKTRNFYQKYKVGLKSEYLTNAIFIKPGSDEANIEIKLSDVVKKYIFQTITAKSDEQFESLYAEFMGKTQEVGIDKLKAYYATEAGKYAERLAANGVVLE</sequence>
<dbReference type="AlphaFoldDB" id="A0A3D9JMH6"/>
<dbReference type="InterPro" id="IPR006059">
    <property type="entry name" value="SBP"/>
</dbReference>
<protein>
    <submittedName>
        <fullName evidence="3">ABC-type glycerol-3-phosphate transport system substrate-binding protein</fullName>
    </submittedName>
</protein>
<feature type="signal peptide" evidence="2">
    <location>
        <begin position="1"/>
        <end position="28"/>
    </location>
</feature>
<dbReference type="Proteomes" id="UP000256977">
    <property type="component" value="Unassembled WGS sequence"/>
</dbReference>
<keyword evidence="4" id="KW-1185">Reference proteome</keyword>